<feature type="binding site" evidence="2">
    <location>
        <position position="185"/>
    </location>
    <ligand>
        <name>FAD</name>
        <dbReference type="ChEBI" id="CHEBI:57692"/>
    </ligand>
</feature>
<feature type="binding site" evidence="2">
    <location>
        <begin position="13"/>
        <end position="16"/>
    </location>
    <ligand>
        <name>FAD</name>
        <dbReference type="ChEBI" id="CHEBI:57692"/>
    </ligand>
</feature>
<evidence type="ECO:0000313" key="3">
    <source>
        <dbReference type="EMBL" id="GFE79218.1"/>
    </source>
</evidence>
<dbReference type="PANTHER" id="PTHR43747">
    <property type="entry name" value="FAD-BINDING PROTEIN"/>
    <property type="match status" value="1"/>
</dbReference>
<keyword evidence="4" id="KW-1185">Reference proteome</keyword>
<protein>
    <submittedName>
        <fullName evidence="3">Tryptophan halogenase</fullName>
    </submittedName>
</protein>
<name>A0A829Y8M3_9GAMM</name>
<feature type="active site" evidence="1">
    <location>
        <position position="79"/>
    </location>
</feature>
<evidence type="ECO:0000313" key="4">
    <source>
        <dbReference type="Proteomes" id="UP000445000"/>
    </source>
</evidence>
<dbReference type="Proteomes" id="UP000445000">
    <property type="component" value="Unassembled WGS sequence"/>
</dbReference>
<dbReference type="Gene3D" id="3.50.50.60">
    <property type="entry name" value="FAD/NAD(P)-binding domain"/>
    <property type="match status" value="1"/>
</dbReference>
<dbReference type="PIRSF" id="PIRSF011396">
    <property type="entry name" value="Trp_halogenase"/>
    <property type="match status" value="1"/>
</dbReference>
<dbReference type="EMBL" id="BLJN01000001">
    <property type="protein sequence ID" value="GFE79218.1"/>
    <property type="molecule type" value="Genomic_DNA"/>
</dbReference>
<comment type="caution">
    <text evidence="3">The sequence shown here is derived from an EMBL/GenBank/DDBJ whole genome shotgun (WGS) entry which is preliminary data.</text>
</comment>
<dbReference type="GO" id="GO:0000166">
    <property type="term" value="F:nucleotide binding"/>
    <property type="evidence" value="ECO:0007669"/>
    <property type="project" value="UniProtKB-KW"/>
</dbReference>
<dbReference type="InterPro" id="IPR033856">
    <property type="entry name" value="Trp_halogen"/>
</dbReference>
<dbReference type="InterPro" id="IPR006905">
    <property type="entry name" value="Flavin_halogenase"/>
</dbReference>
<feature type="binding site" evidence="2">
    <location>
        <position position="339"/>
    </location>
    <ligand>
        <name>FAD</name>
        <dbReference type="ChEBI" id="CHEBI:57692"/>
    </ligand>
</feature>
<evidence type="ECO:0000256" key="1">
    <source>
        <dbReference type="PIRSR" id="PIRSR011396-1"/>
    </source>
</evidence>
<feature type="binding site" evidence="2">
    <location>
        <position position="348"/>
    </location>
    <ligand>
        <name>L-tryptophan</name>
        <dbReference type="ChEBI" id="CHEBI:57912"/>
    </ligand>
</feature>
<feature type="binding site" evidence="2">
    <location>
        <position position="79"/>
    </location>
    <ligand>
        <name>7-chloro-L-tryptophan</name>
        <dbReference type="ChEBI" id="CHEBI:58713"/>
    </ligand>
</feature>
<dbReference type="Pfam" id="PF04820">
    <property type="entry name" value="Trp_halogenase"/>
    <property type="match status" value="1"/>
</dbReference>
<dbReference type="PANTHER" id="PTHR43747:SF4">
    <property type="entry name" value="FLAVIN-DEPENDENT TRYPTOPHAN HALOGENASE"/>
    <property type="match status" value="1"/>
</dbReference>
<reference evidence="4" key="1">
    <citation type="submission" date="2020-01" db="EMBL/GenBank/DDBJ databases">
        <title>'Steroidobacter agaridevorans' sp. nov., agar-degrading bacteria isolated from rhizosphere soils.</title>
        <authorList>
            <person name="Ikenaga M."/>
            <person name="Kataoka M."/>
            <person name="Murouchi A."/>
            <person name="Katsuragi S."/>
            <person name="Sakai M."/>
        </authorList>
    </citation>
    <scope>NUCLEOTIDE SEQUENCE [LARGE SCALE GENOMIC DNA]</scope>
    <source>
        <strain evidence="4">YU21-B</strain>
    </source>
</reference>
<organism evidence="3 4">
    <name type="scientific">Steroidobacter agaridevorans</name>
    <dbReference type="NCBI Taxonomy" id="2695856"/>
    <lineage>
        <taxon>Bacteria</taxon>
        <taxon>Pseudomonadati</taxon>
        <taxon>Pseudomonadota</taxon>
        <taxon>Gammaproteobacteria</taxon>
        <taxon>Steroidobacterales</taxon>
        <taxon>Steroidobacteraceae</taxon>
        <taxon>Steroidobacter</taxon>
    </lineage>
</organism>
<evidence type="ECO:0000256" key="2">
    <source>
        <dbReference type="PIRSR" id="PIRSR011396-2"/>
    </source>
</evidence>
<keyword evidence="2" id="KW-0285">Flavoprotein</keyword>
<feature type="binding site" evidence="2">
    <location>
        <position position="352"/>
    </location>
    <ligand>
        <name>FAD</name>
        <dbReference type="ChEBI" id="CHEBI:57692"/>
    </ligand>
</feature>
<dbReference type="GO" id="GO:0004497">
    <property type="term" value="F:monooxygenase activity"/>
    <property type="evidence" value="ECO:0007669"/>
    <property type="project" value="InterPro"/>
</dbReference>
<accession>A0A829Y8M3</accession>
<keyword evidence="2" id="KW-0274">FAD</keyword>
<proteinExistence type="predicted"/>
<gene>
    <name evidence="3" type="ORF">GCM10011487_12180</name>
</gene>
<dbReference type="RefSeq" id="WP_129640746.1">
    <property type="nucleotide sequence ID" value="NZ_BLJN01000001.1"/>
</dbReference>
<sequence length="514" mass="57426">MAQQTRSVAIIGGGTAGWLTAGILASAVRESGVTVTLVESPTVASIGVGEGTWPTMRRSLKRMGIRETDFIRRCNASLKQGARFSRWAKDVPEDFYYHPLVLPEGRSEVNLGPHWASGARGQSFAASVCAQERVCEAGLSPKQITTAEYDGVLNYAYHLDAGLFADFLREHCVERLGVKHVLADVVGVNSTPSGDICSVATLSSDEIGADFFVDCTGFRSLLLGRHFGVPFKSCKDILFIDTALAVQVPYEDEQAPIASHTISTAQEAGWIWDIGLWSRRGVGHVYSSAHTSEERARRRLYDYLRPAVPRCEELSVRKIGIEPGHRTRFWERNCVAVGLSAGFLEPLEASAILLIEIAAAAIADKFPNTRESMDVLSRRFNAAFLYRWDRIIDFLKLHYVLSQRSDNSFWLDNRAAESVPGSLKELLTLWRYHDPWVDDLEHAIEVFPAASYQYVLYGMGFDAQCERRARPPRHSPTTDELFQRNEALTRQLLARMPANRALLDKIRRYGLQSV</sequence>
<dbReference type="SUPFAM" id="SSF51905">
    <property type="entry name" value="FAD/NAD(P)-binding domain"/>
    <property type="match status" value="1"/>
</dbReference>
<dbReference type="InterPro" id="IPR050816">
    <property type="entry name" value="Flavin-dep_Halogenase_NPB"/>
</dbReference>
<keyword evidence="2" id="KW-0547">Nucleotide-binding</keyword>
<dbReference type="InterPro" id="IPR036188">
    <property type="entry name" value="FAD/NAD-bd_sf"/>
</dbReference>
<dbReference type="AlphaFoldDB" id="A0A829Y8M3"/>